<feature type="domain" description="Metalloprotease TldD/E N-terminal" evidence="2">
    <location>
        <begin position="23"/>
        <end position="86"/>
    </location>
</feature>
<reference evidence="5 6" key="1">
    <citation type="submission" date="2023-03" db="EMBL/GenBank/DDBJ databases">
        <title>Bacillus Genome Sequencing.</title>
        <authorList>
            <person name="Dunlap C."/>
        </authorList>
    </citation>
    <scope>NUCLEOTIDE SEQUENCE [LARGE SCALE GENOMIC DNA]</scope>
    <source>
        <strain evidence="5 6">NRS-1717</strain>
    </source>
</reference>
<dbReference type="EMBL" id="JARTFS010000001">
    <property type="protein sequence ID" value="MED4400011.1"/>
    <property type="molecule type" value="Genomic_DNA"/>
</dbReference>
<keyword evidence="6" id="KW-1185">Reference proteome</keyword>
<comment type="caution">
    <text evidence="5">The sequence shown here is derived from an EMBL/GenBank/DDBJ whole genome shotgun (WGS) entry which is preliminary data.</text>
</comment>
<dbReference type="InterPro" id="IPR035068">
    <property type="entry name" value="TldD/PmbA_N"/>
</dbReference>
<dbReference type="PANTHER" id="PTHR43421:SF1">
    <property type="entry name" value="METALLOPROTEASE PMBA"/>
    <property type="match status" value="1"/>
</dbReference>
<evidence type="ECO:0000313" key="5">
    <source>
        <dbReference type="EMBL" id="MED4400011.1"/>
    </source>
</evidence>
<evidence type="ECO:0000313" key="6">
    <source>
        <dbReference type="Proteomes" id="UP001342826"/>
    </source>
</evidence>
<evidence type="ECO:0000259" key="2">
    <source>
        <dbReference type="Pfam" id="PF01523"/>
    </source>
</evidence>
<dbReference type="InterPro" id="IPR045570">
    <property type="entry name" value="Metalloprtase-TldD/E_cen_dom"/>
</dbReference>
<dbReference type="Proteomes" id="UP001342826">
    <property type="component" value="Unassembled WGS sequence"/>
</dbReference>
<organism evidence="5 6">
    <name type="scientific">Metabacillus fastidiosus</name>
    <dbReference type="NCBI Taxonomy" id="1458"/>
    <lineage>
        <taxon>Bacteria</taxon>
        <taxon>Bacillati</taxon>
        <taxon>Bacillota</taxon>
        <taxon>Bacilli</taxon>
        <taxon>Bacillales</taxon>
        <taxon>Bacillaceae</taxon>
        <taxon>Metabacillus</taxon>
    </lineage>
</organism>
<dbReference type="PANTHER" id="PTHR43421">
    <property type="entry name" value="METALLOPROTEASE PMBA"/>
    <property type="match status" value="1"/>
</dbReference>
<protein>
    <submittedName>
        <fullName evidence="5">TldD/PmbA family protein</fullName>
    </submittedName>
</protein>
<gene>
    <name evidence="5" type="ORF">P9271_01365</name>
</gene>
<dbReference type="InterPro" id="IPR002510">
    <property type="entry name" value="Metalloprtase-TldD/E_N"/>
</dbReference>
<sequence>MDIKEFQIELFQKGLETGFSEIEVYYSFSKATAIKVFNGEIDEYYIAEQGGISFRGLFDGKMGYSYAEKIEKESISLLLEEASNNAGILEKKGEESLFEGSAFYEKERGFPEAVGNIDPDLLIEFAMNMEKAAFTADDRVQSVPYCGVSKSESEVMIVNTKGLNCYKKTAFISANLSVLANDGEQTATGGESDFTSTDFSELNCNKIAKRAVYEAVSKLGARSIETAVYPVIFRFDAAAELLASYTGLFSAEAVQKGYSKFKDKINKQVAGDNITFIDDPLMDEAPGYATFDSEGYATKRKKIIENGKLLTFLHNRQTALTDKIESTGNARKSSYRSTISIGPFNLYVQPGEASLQEIMATVEEGIMIVELGGLNSGINGVSGDFSLSAIGFLIQNGKVIRPVNQIAVSGNFFELLNNIDRVANDLQIRGTISSPSIKVNALSISGNL</sequence>
<dbReference type="InterPro" id="IPR047657">
    <property type="entry name" value="PmbA"/>
</dbReference>
<evidence type="ECO:0000256" key="1">
    <source>
        <dbReference type="ARBA" id="ARBA00005836"/>
    </source>
</evidence>
<dbReference type="InterPro" id="IPR036059">
    <property type="entry name" value="TldD/PmbA_sf"/>
</dbReference>
<feature type="domain" description="Metalloprotease TldD/E C-terminal" evidence="3">
    <location>
        <begin position="227"/>
        <end position="446"/>
    </location>
</feature>
<dbReference type="Gene3D" id="3.30.2290.10">
    <property type="entry name" value="PmbA/TldD superfamily"/>
    <property type="match status" value="1"/>
</dbReference>
<dbReference type="Pfam" id="PF19290">
    <property type="entry name" value="PmbA_TldD_2nd"/>
    <property type="match status" value="1"/>
</dbReference>
<name>A0ABU6NS87_9BACI</name>
<proteinExistence type="inferred from homology"/>
<evidence type="ECO:0000259" key="3">
    <source>
        <dbReference type="Pfam" id="PF19289"/>
    </source>
</evidence>
<evidence type="ECO:0000259" key="4">
    <source>
        <dbReference type="Pfam" id="PF19290"/>
    </source>
</evidence>
<dbReference type="InterPro" id="IPR045569">
    <property type="entry name" value="Metalloprtase-TldD/E_C"/>
</dbReference>
<comment type="similarity">
    <text evidence="1">Belongs to the peptidase U62 family.</text>
</comment>
<dbReference type="Pfam" id="PF19289">
    <property type="entry name" value="PmbA_TldD_3rd"/>
    <property type="match status" value="1"/>
</dbReference>
<dbReference type="Pfam" id="PF01523">
    <property type="entry name" value="PmbA_TldD_1st"/>
    <property type="match status" value="1"/>
</dbReference>
<accession>A0ABU6NS87</accession>
<dbReference type="RefSeq" id="WP_328014660.1">
    <property type="nucleotide sequence ID" value="NZ_JARTFS010000001.1"/>
</dbReference>
<dbReference type="SUPFAM" id="SSF111283">
    <property type="entry name" value="Putative modulator of DNA gyrase, PmbA/TldD"/>
    <property type="match status" value="1"/>
</dbReference>
<feature type="domain" description="Metalloprotease TldD/E central" evidence="4">
    <location>
        <begin position="116"/>
        <end position="219"/>
    </location>
</feature>